<gene>
    <name evidence="2" type="ORF">M422DRAFT_54703</name>
</gene>
<dbReference type="Proteomes" id="UP000054279">
    <property type="component" value="Unassembled WGS sequence"/>
</dbReference>
<accession>A0A0C9TFQ3</accession>
<dbReference type="EMBL" id="KN837312">
    <property type="protein sequence ID" value="KIJ28218.1"/>
    <property type="molecule type" value="Genomic_DNA"/>
</dbReference>
<organism evidence="2 3">
    <name type="scientific">Sphaerobolus stellatus (strain SS14)</name>
    <dbReference type="NCBI Taxonomy" id="990650"/>
    <lineage>
        <taxon>Eukaryota</taxon>
        <taxon>Fungi</taxon>
        <taxon>Dikarya</taxon>
        <taxon>Basidiomycota</taxon>
        <taxon>Agaricomycotina</taxon>
        <taxon>Agaricomycetes</taxon>
        <taxon>Phallomycetidae</taxon>
        <taxon>Geastrales</taxon>
        <taxon>Sphaerobolaceae</taxon>
        <taxon>Sphaerobolus</taxon>
    </lineage>
</organism>
<dbReference type="HOGENOM" id="CLU_874844_0_0_1"/>
<evidence type="ECO:0000313" key="3">
    <source>
        <dbReference type="Proteomes" id="UP000054279"/>
    </source>
</evidence>
<feature type="region of interest" description="Disordered" evidence="1">
    <location>
        <begin position="254"/>
        <end position="278"/>
    </location>
</feature>
<proteinExistence type="predicted"/>
<sequence length="318" mass="35459">MSSLPTPSPSATIPFDDDLPLRIPLPLTPETEIFRCLCGIRLPFRDVKNADEGLYCSAACALYDTMNMLVHGDRGSHYRRLNRTINSRSGEAEARRPLNQHRTRAEVARTTAVLIGRQYMDMEEWDFEAAGSVVTAAEHIQHAISKPLRFLATALVLIAKYLAIDDESDIERSSQIMQVLQAPIAFPAISSLDDLAATLIPKEKTVKESLSLTTEPGMVIKRNTIRVMLNVITKKYRASIARLSKSKKQRSFLSSSILSSKSQRDSRPNHTITGMEASSGTENIIPKRYSKFLPSARRGRPRGRAVDNVRPDITLLRA</sequence>
<feature type="compositionally biased region" description="Polar residues" evidence="1">
    <location>
        <begin position="269"/>
        <end position="278"/>
    </location>
</feature>
<evidence type="ECO:0000313" key="2">
    <source>
        <dbReference type="EMBL" id="KIJ28218.1"/>
    </source>
</evidence>
<dbReference type="AlphaFoldDB" id="A0A0C9TFQ3"/>
<dbReference type="OrthoDB" id="10669543at2759"/>
<name>A0A0C9TFQ3_SPHS4</name>
<keyword evidence="3" id="KW-1185">Reference proteome</keyword>
<reference evidence="2 3" key="1">
    <citation type="submission" date="2014-06" db="EMBL/GenBank/DDBJ databases">
        <title>Evolutionary Origins and Diversification of the Mycorrhizal Mutualists.</title>
        <authorList>
            <consortium name="DOE Joint Genome Institute"/>
            <consortium name="Mycorrhizal Genomics Consortium"/>
            <person name="Kohler A."/>
            <person name="Kuo A."/>
            <person name="Nagy L.G."/>
            <person name="Floudas D."/>
            <person name="Copeland A."/>
            <person name="Barry K.W."/>
            <person name="Cichocki N."/>
            <person name="Veneault-Fourrey C."/>
            <person name="LaButti K."/>
            <person name="Lindquist E.A."/>
            <person name="Lipzen A."/>
            <person name="Lundell T."/>
            <person name="Morin E."/>
            <person name="Murat C."/>
            <person name="Riley R."/>
            <person name="Ohm R."/>
            <person name="Sun H."/>
            <person name="Tunlid A."/>
            <person name="Henrissat B."/>
            <person name="Grigoriev I.V."/>
            <person name="Hibbett D.S."/>
            <person name="Martin F."/>
        </authorList>
    </citation>
    <scope>NUCLEOTIDE SEQUENCE [LARGE SCALE GENOMIC DNA]</scope>
    <source>
        <strain evidence="2 3">SS14</strain>
    </source>
</reference>
<evidence type="ECO:0000256" key="1">
    <source>
        <dbReference type="SAM" id="MobiDB-lite"/>
    </source>
</evidence>
<protein>
    <submittedName>
        <fullName evidence="2">Uncharacterized protein</fullName>
    </submittedName>
</protein>